<reference evidence="1" key="1">
    <citation type="journal article" date="2017" name="ACS Chem. Biol.">
        <title>N-Phenylacetylation and Nonribosomal Peptide Synthetases with Substrate Promiscuity for Biosynthesis of Heptapeptide Variants, JBIR-78 and JBIR-95.</title>
        <authorList>
            <person name="Takeda K."/>
            <person name="Kemmoku K."/>
            <person name="Satoh Y."/>
            <person name="Ogasawara Y."/>
            <person name="Shin-ya K."/>
            <person name="Dairi T."/>
        </authorList>
    </citation>
    <scope>NUCLEOTIDE SEQUENCE</scope>
    <source>
        <strain evidence="1">AK-AA56</strain>
    </source>
</reference>
<gene>
    <name evidence="1" type="primary">orf9</name>
</gene>
<dbReference type="AlphaFoldDB" id="A0A1Y1DCD4"/>
<proteinExistence type="predicted"/>
<sequence length="223" mass="24685">MLQADGKVSPNFTWLDPERTDDPRTLLEAEGVTFDRHGRAAAAQRLIAEELALLIGADVPDLIPEPDPGQDAGLRDQFQGQLVERQGPDITRAVVTVLTAWVEAGGYLEYGVEKETSCFLMARGKRDQGGNIWPAVIYPSGKFEVVFQHLSRRSPFNDLAQREELRQRLNKIDGVDLPAAKIDLRPGFDLSILANSQAREQLTDALGWFHDRAHSDGLIDGEA</sequence>
<name>A0A1Y1DCD4_9PSEU</name>
<protein>
    <submittedName>
        <fullName evidence="1">Uncharacterized protein</fullName>
    </submittedName>
</protein>
<accession>A0A1Y1DCD4</accession>
<organism evidence="1">
    <name type="scientific">Kibdelosporangium sp. AK-AA56</name>
    <dbReference type="NCBI Taxonomy" id="1962669"/>
    <lineage>
        <taxon>Bacteria</taxon>
        <taxon>Bacillati</taxon>
        <taxon>Actinomycetota</taxon>
        <taxon>Actinomycetes</taxon>
        <taxon>Pseudonocardiales</taxon>
        <taxon>Pseudonocardiaceae</taxon>
        <taxon>Kibdelosporangium</taxon>
    </lineage>
</organism>
<dbReference type="EMBL" id="LC217607">
    <property type="protein sequence ID" value="BAX90003.1"/>
    <property type="molecule type" value="Genomic_DNA"/>
</dbReference>
<evidence type="ECO:0000313" key="1">
    <source>
        <dbReference type="EMBL" id="BAX90003.1"/>
    </source>
</evidence>